<protein>
    <submittedName>
        <fullName evidence="1">Uncharacterized protein</fullName>
    </submittedName>
</protein>
<reference evidence="1" key="1">
    <citation type="journal article" date="2021" name="Proc. Natl. Acad. Sci. U.S.A.">
        <title>A Catalog of Tens of Thousands of Viruses from Human Metagenomes Reveals Hidden Associations with Chronic Diseases.</title>
        <authorList>
            <person name="Tisza M.J."/>
            <person name="Buck C.B."/>
        </authorList>
    </citation>
    <scope>NUCLEOTIDE SEQUENCE</scope>
    <source>
        <strain evidence="1">Ct91l7</strain>
    </source>
</reference>
<accession>A0A8S5MWQ8</accession>
<organism evidence="1">
    <name type="scientific">Siphoviridae sp. ct91l7</name>
    <dbReference type="NCBI Taxonomy" id="2826173"/>
    <lineage>
        <taxon>Viruses</taxon>
        <taxon>Duplodnaviria</taxon>
        <taxon>Heunggongvirae</taxon>
        <taxon>Uroviricota</taxon>
        <taxon>Caudoviricetes</taxon>
    </lineage>
</organism>
<name>A0A8S5MWQ8_9CAUD</name>
<evidence type="ECO:0000313" key="1">
    <source>
        <dbReference type="EMBL" id="DAD86845.1"/>
    </source>
</evidence>
<proteinExistence type="predicted"/>
<sequence length="87" mass="10288">MAEFQRGDIVCNRYAGERNSHRYLLYLGKSTITQGRYRSRGYTCLTHDAEKIQLFRDNDPLYRVGHMAEYDSFMKALAVLKDFKEEK</sequence>
<dbReference type="EMBL" id="BK015008">
    <property type="protein sequence ID" value="DAD86845.1"/>
    <property type="molecule type" value="Genomic_DNA"/>
</dbReference>